<comment type="caution">
    <text evidence="2">The sequence shown here is derived from an EMBL/GenBank/DDBJ whole genome shotgun (WGS) entry which is preliminary data.</text>
</comment>
<protein>
    <submittedName>
        <fullName evidence="2">Uncharacterized protein</fullName>
    </submittedName>
</protein>
<evidence type="ECO:0000256" key="1">
    <source>
        <dbReference type="SAM" id="MobiDB-lite"/>
    </source>
</evidence>
<organism evidence="2 4">
    <name type="scientific">Didymodactylos carnosus</name>
    <dbReference type="NCBI Taxonomy" id="1234261"/>
    <lineage>
        <taxon>Eukaryota</taxon>
        <taxon>Metazoa</taxon>
        <taxon>Spiralia</taxon>
        <taxon>Gnathifera</taxon>
        <taxon>Rotifera</taxon>
        <taxon>Eurotatoria</taxon>
        <taxon>Bdelloidea</taxon>
        <taxon>Philodinida</taxon>
        <taxon>Philodinidae</taxon>
        <taxon>Didymodactylos</taxon>
    </lineage>
</organism>
<reference evidence="2" key="1">
    <citation type="submission" date="2021-02" db="EMBL/GenBank/DDBJ databases">
        <authorList>
            <person name="Nowell W R."/>
        </authorList>
    </citation>
    <scope>NUCLEOTIDE SEQUENCE</scope>
</reference>
<dbReference type="Proteomes" id="UP000682733">
    <property type="component" value="Unassembled WGS sequence"/>
</dbReference>
<proteinExistence type="predicted"/>
<sequence>MSNIIGQFENELNTASVDFLNEQIQGQCHVEDEIYQHIPLGKKKISTNYSENRSQLSVTKNQQTSKISDKNSQSEESADRLNIVNIFQNLSKKVSVNSNAEHLPTIPDNDGSDRAFHRRTYTEIVQLYNRMKNGHTLKRKDKDEYLPSKFLKSSTKWLFIHCNIERLFIDRMIADIFLEISKKQILPDDVIELLMSCVDSIDKLEQKILGGFDEKKEIAKTIAAINQTEKGHTLSSIIAPNLEIYKDSPDIVANIARKIDENMIDTIKAIYNCIMRNNSILNDDRWKLIQKYAEDEDNEFKKYIFKILAAQSGSNSVDYKNLFNNCLKDLEKGVNIDDSVDYIYQQSKDTKRCQELFNENVVSRISHLFWKTTLNEEIKNECCVIINNYLECSYSKGLNETQLKNYIYLINDPQHGSELKIEALKSMVLTDTKNQDLPEFVIETLVENVNNLTNKFANFVVVALESVSQRRTILKIDQLSTKLLNDGEIVGEETNIAFDKRSKDNSDCLSISSIVAQIFVNSLSKNVKISNQSLEYLARALNSKDKQTRILSAKALYIALETHDINNDILIELRDHVDDRIHDVSVYSTVVYARGLAKLSLTEKPILASHIEFLPTIYVFDDLQLDEKNFSDIINKNILSILLNQANNKQFEDSMFDMFDRILLSGDCHRLDVIQIIDNYSANKYPIPNSTTFALESIVGIPEISNQVLKVFANIIENGRAVGEKILHCIADNLYLSDDSLRDKSFFLLDIADNNQDISDEIFDILELERASNTITSFSPDGEYAMSYLYTQTNEGRKLTINGFRMLNKIVRLNDRINKR</sequence>
<name>A0A8S2ECF4_9BILA</name>
<evidence type="ECO:0000313" key="2">
    <source>
        <dbReference type="EMBL" id="CAF1188694.1"/>
    </source>
</evidence>
<dbReference type="AlphaFoldDB" id="A0A8S2ECF4"/>
<evidence type="ECO:0000313" key="3">
    <source>
        <dbReference type="EMBL" id="CAF3999765.1"/>
    </source>
</evidence>
<accession>A0A8S2ECF4</accession>
<gene>
    <name evidence="2" type="ORF">OVA965_LOCUS23428</name>
    <name evidence="3" type="ORF">TMI583_LOCUS24147</name>
</gene>
<dbReference type="Proteomes" id="UP000677228">
    <property type="component" value="Unassembled WGS sequence"/>
</dbReference>
<dbReference type="EMBL" id="CAJNOK010013647">
    <property type="protein sequence ID" value="CAF1188694.1"/>
    <property type="molecule type" value="Genomic_DNA"/>
</dbReference>
<feature type="region of interest" description="Disordered" evidence="1">
    <location>
        <begin position="50"/>
        <end position="74"/>
    </location>
</feature>
<dbReference type="EMBL" id="CAJOBA010035176">
    <property type="protein sequence ID" value="CAF3999765.1"/>
    <property type="molecule type" value="Genomic_DNA"/>
</dbReference>
<evidence type="ECO:0000313" key="4">
    <source>
        <dbReference type="Proteomes" id="UP000677228"/>
    </source>
</evidence>
<feature type="compositionally biased region" description="Polar residues" evidence="1">
    <location>
        <begin position="50"/>
        <end position="66"/>
    </location>
</feature>